<dbReference type="PROSITE" id="PS50835">
    <property type="entry name" value="IG_LIKE"/>
    <property type="match status" value="2"/>
</dbReference>
<dbReference type="GeneTree" id="ENSGT01030000234530"/>
<accession>A0A4W6FD09</accession>
<reference evidence="11" key="3">
    <citation type="submission" date="2025-09" db="UniProtKB">
        <authorList>
            <consortium name="Ensembl"/>
        </authorList>
    </citation>
    <scope>IDENTIFICATION</scope>
</reference>
<keyword evidence="8" id="KW-0812">Transmembrane</keyword>
<dbReference type="SMART" id="SM00409">
    <property type="entry name" value="IG"/>
    <property type="match status" value="2"/>
</dbReference>
<dbReference type="AlphaFoldDB" id="A0A4W6FD09"/>
<dbReference type="SMART" id="SM00406">
    <property type="entry name" value="IGv"/>
    <property type="match status" value="2"/>
</dbReference>
<feature type="chain" id="PRO_5021482545" description="Ig-like domain-containing protein" evidence="9">
    <location>
        <begin position="18"/>
        <end position="354"/>
    </location>
</feature>
<evidence type="ECO:0000256" key="8">
    <source>
        <dbReference type="SAM" id="Phobius"/>
    </source>
</evidence>
<evidence type="ECO:0000256" key="2">
    <source>
        <dbReference type="ARBA" id="ARBA00022475"/>
    </source>
</evidence>
<dbReference type="STRING" id="8187.ENSLCAP00010048136"/>
<dbReference type="InterPro" id="IPR007110">
    <property type="entry name" value="Ig-like_dom"/>
</dbReference>
<feature type="transmembrane region" description="Helical" evidence="8">
    <location>
        <begin position="282"/>
        <end position="308"/>
    </location>
</feature>
<dbReference type="InterPro" id="IPR036179">
    <property type="entry name" value="Ig-like_dom_sf"/>
</dbReference>
<feature type="signal peptide" evidence="9">
    <location>
        <begin position="1"/>
        <end position="17"/>
    </location>
</feature>
<protein>
    <recommendedName>
        <fullName evidence="10">Ig-like domain-containing protein</fullName>
    </recommendedName>
</protein>
<dbReference type="PANTHER" id="PTHR19433">
    <property type="entry name" value="T-CELL RECEPTOR ALPHA CHAIN V REGION-RELATED"/>
    <property type="match status" value="1"/>
</dbReference>
<dbReference type="Gene3D" id="2.60.40.10">
    <property type="entry name" value="Immunoglobulins"/>
    <property type="match status" value="2"/>
</dbReference>
<reference evidence="11" key="2">
    <citation type="submission" date="2025-08" db="UniProtKB">
        <authorList>
            <consortium name="Ensembl"/>
        </authorList>
    </citation>
    <scope>IDENTIFICATION</scope>
</reference>
<dbReference type="GO" id="GO:0005886">
    <property type="term" value="C:plasma membrane"/>
    <property type="evidence" value="ECO:0007669"/>
    <property type="project" value="UniProtKB-SubCell"/>
</dbReference>
<dbReference type="Pfam" id="PF07686">
    <property type="entry name" value="V-set"/>
    <property type="match status" value="2"/>
</dbReference>
<dbReference type="PANTHER" id="PTHR19433:SF133">
    <property type="entry name" value="IMMUNE-TYPE RECEPTOR 5 PRECURSOR-RELATED"/>
    <property type="match status" value="1"/>
</dbReference>
<evidence type="ECO:0000256" key="1">
    <source>
        <dbReference type="ARBA" id="ARBA00004236"/>
    </source>
</evidence>
<reference evidence="12" key="1">
    <citation type="submission" date="2015-09" db="EMBL/GenBank/DDBJ databases">
        <authorList>
            <person name="Sai Rama Sridatta P."/>
        </authorList>
    </citation>
    <scope>NUCLEOTIDE SEQUENCE [LARGE SCALE GENOMIC DNA]</scope>
</reference>
<proteinExistence type="predicted"/>
<dbReference type="GO" id="GO:0002376">
    <property type="term" value="P:immune system process"/>
    <property type="evidence" value="ECO:0007669"/>
    <property type="project" value="UniProtKB-KW"/>
</dbReference>
<dbReference type="Ensembl" id="ENSLCAT00010049325.1">
    <property type="protein sequence ID" value="ENSLCAP00010048136.1"/>
    <property type="gene ID" value="ENSLCAG00010022353.1"/>
</dbReference>
<dbReference type="InterPro" id="IPR003599">
    <property type="entry name" value="Ig_sub"/>
</dbReference>
<dbReference type="CDD" id="cd00099">
    <property type="entry name" value="IgV"/>
    <property type="match status" value="2"/>
</dbReference>
<evidence type="ECO:0000256" key="7">
    <source>
        <dbReference type="ARBA" id="ARBA00023180"/>
    </source>
</evidence>
<dbReference type="InterPro" id="IPR052051">
    <property type="entry name" value="TCR_complex_component"/>
</dbReference>
<sequence length="354" mass="39823">MIVLWVTLLVLHHGCKCFVVTRTASFHIVTFQHCAQLFNSIYSLFPFNSDSLVPVITVHLGEPVTFTCVLPGTELSSRQLYWYKQSAGDTLKLIVTLWKSTKPEFTPEFSESRLQVNDHRSFINLTIVKTIQEDEGMYHCAIVEWIETKWSGTYLLVKGNAQRTSNYTVVQSPTVSDPVHPGESVTLQCSVLSDKTCSGDHSVYWFRAGSNKSHPNIIYTDGNKSNECEKKPDAHSPPKRCVYHFSKNVSSSDSGTYYCAVATCGEIIFGDGTKLEIEGNCIIVVFIAMGILIICLTISVIGNVVLICNRRVREQSKTEDKLNYVALNFSERKATRGRKKREFAEDSVYSQVRC</sequence>
<dbReference type="GO" id="GO:0009617">
    <property type="term" value="P:response to bacterium"/>
    <property type="evidence" value="ECO:0007669"/>
    <property type="project" value="TreeGrafter"/>
</dbReference>
<feature type="domain" description="Ig-like" evidence="10">
    <location>
        <begin position="167"/>
        <end position="261"/>
    </location>
</feature>
<dbReference type="Proteomes" id="UP000314980">
    <property type="component" value="Unassembled WGS sequence"/>
</dbReference>
<keyword evidence="8" id="KW-1133">Transmembrane helix</keyword>
<keyword evidence="6" id="KW-1015">Disulfide bond</keyword>
<name>A0A4W6FD09_LATCA</name>
<evidence type="ECO:0000313" key="12">
    <source>
        <dbReference type="Proteomes" id="UP000314980"/>
    </source>
</evidence>
<keyword evidence="4" id="KW-0391">Immunity</keyword>
<dbReference type="SUPFAM" id="SSF48726">
    <property type="entry name" value="Immunoglobulin"/>
    <property type="match status" value="2"/>
</dbReference>
<keyword evidence="12" id="KW-1185">Reference proteome</keyword>
<dbReference type="InterPro" id="IPR013106">
    <property type="entry name" value="Ig_V-set"/>
</dbReference>
<dbReference type="InParanoid" id="A0A4W6FD09"/>
<dbReference type="FunCoup" id="A0A4W6FD09">
    <property type="interactions" value="26"/>
</dbReference>
<keyword evidence="5 8" id="KW-0472">Membrane</keyword>
<evidence type="ECO:0000256" key="4">
    <source>
        <dbReference type="ARBA" id="ARBA00022859"/>
    </source>
</evidence>
<organism evidence="11 12">
    <name type="scientific">Lates calcarifer</name>
    <name type="common">Barramundi</name>
    <name type="synonym">Holocentrus calcarifer</name>
    <dbReference type="NCBI Taxonomy" id="8187"/>
    <lineage>
        <taxon>Eukaryota</taxon>
        <taxon>Metazoa</taxon>
        <taxon>Chordata</taxon>
        <taxon>Craniata</taxon>
        <taxon>Vertebrata</taxon>
        <taxon>Euteleostomi</taxon>
        <taxon>Actinopterygii</taxon>
        <taxon>Neopterygii</taxon>
        <taxon>Teleostei</taxon>
        <taxon>Neoteleostei</taxon>
        <taxon>Acanthomorphata</taxon>
        <taxon>Carangaria</taxon>
        <taxon>Carangaria incertae sedis</taxon>
        <taxon>Centropomidae</taxon>
        <taxon>Lates</taxon>
    </lineage>
</organism>
<feature type="domain" description="Ig-like" evidence="10">
    <location>
        <begin position="46"/>
        <end position="142"/>
    </location>
</feature>
<evidence type="ECO:0000313" key="11">
    <source>
        <dbReference type="Ensembl" id="ENSLCAP00010048136.1"/>
    </source>
</evidence>
<keyword evidence="7" id="KW-0325">Glycoprotein</keyword>
<evidence type="ECO:0000259" key="10">
    <source>
        <dbReference type="PROSITE" id="PS50835"/>
    </source>
</evidence>
<keyword evidence="2" id="KW-1003">Cell membrane</keyword>
<evidence type="ECO:0000256" key="3">
    <source>
        <dbReference type="ARBA" id="ARBA00022729"/>
    </source>
</evidence>
<comment type="subcellular location">
    <subcellularLocation>
        <location evidence="1">Cell membrane</location>
    </subcellularLocation>
</comment>
<evidence type="ECO:0000256" key="9">
    <source>
        <dbReference type="SAM" id="SignalP"/>
    </source>
</evidence>
<dbReference type="InterPro" id="IPR013783">
    <property type="entry name" value="Ig-like_fold"/>
</dbReference>
<evidence type="ECO:0000256" key="5">
    <source>
        <dbReference type="ARBA" id="ARBA00023136"/>
    </source>
</evidence>
<evidence type="ECO:0000256" key="6">
    <source>
        <dbReference type="ARBA" id="ARBA00023157"/>
    </source>
</evidence>
<keyword evidence="3 9" id="KW-0732">Signal</keyword>